<proteinExistence type="inferred from homology"/>
<dbReference type="InterPro" id="IPR050808">
    <property type="entry name" value="Phage_Integrase"/>
</dbReference>
<dbReference type="GO" id="GO:0006310">
    <property type="term" value="P:DNA recombination"/>
    <property type="evidence" value="ECO:0007669"/>
    <property type="project" value="UniProtKB-KW"/>
</dbReference>
<dbReference type="PANTHER" id="PTHR30629">
    <property type="entry name" value="PROPHAGE INTEGRASE"/>
    <property type="match status" value="1"/>
</dbReference>
<evidence type="ECO:0000256" key="1">
    <source>
        <dbReference type="ARBA" id="ARBA00008857"/>
    </source>
</evidence>
<comment type="similarity">
    <text evidence="1">Belongs to the 'phage' integrase family.</text>
</comment>
<dbReference type="InterPro" id="IPR010998">
    <property type="entry name" value="Integrase_recombinase_N"/>
</dbReference>
<reference evidence="6" key="1">
    <citation type="submission" date="2016-07" db="EMBL/GenBank/DDBJ databases">
        <title>Genomics reveals synergistic degradation of pyrene by five bacteria in a mangrove sediment-derived bacterial consortium.</title>
        <authorList>
            <person name="Wanapaisan P."/>
            <person name="Vejarano F."/>
            <person name="Chakraborty J."/>
            <person name="Shintani M."/>
            <person name="Muangchinda C."/>
            <person name="Laothamteep N."/>
            <person name="Suzuki-Minakuchi C."/>
            <person name="Inoue K."/>
            <person name="Nojiri H."/>
            <person name="Pinyakong O."/>
        </authorList>
    </citation>
    <scope>NUCLEOTIDE SEQUENCE</scope>
    <source>
        <strain evidence="6">PW1</strain>
    </source>
</reference>
<evidence type="ECO:0000256" key="4">
    <source>
        <dbReference type="ARBA" id="ARBA00023172"/>
    </source>
</evidence>
<evidence type="ECO:0000256" key="2">
    <source>
        <dbReference type="ARBA" id="ARBA00022908"/>
    </source>
</evidence>
<keyword evidence="4" id="KW-0233">DNA recombination</keyword>
<sequence length="341" mass="38051">MPRLPKLEHVKYVKSKGKVYAYFNTGAKKDGRTIYARLPHPSDTGFYESYAGMCRARKRRGGTAYTVAQLVADYETAMERRIDLAEGSKTLYRKINKKVVTFLGDFPVNDLQPDDVQFVLDEKINGVGAYNSFLSMISILYKHARKAGKTKLEPTKDMAKLKTGEHEPWPEPILQAGLSAKDDQLRLAISLLYYTGQRISDVVKMRWSDIADGEIFVLQKKTSKDVCPPLHSALAAELARTPKRGMTILCDEIGKPMEDRVIRAQIKAFTKKLGKECIPHGLRKNAVIALLEAGCTVAEVSAITGQTFQVVEKYANRVNRRRLGRAAILKLENSSGTGKPS</sequence>
<dbReference type="Pfam" id="PF00589">
    <property type="entry name" value="Phage_integrase"/>
    <property type="match status" value="1"/>
</dbReference>
<name>A0A292GSC3_9HYPH</name>
<dbReference type="GO" id="GO:0015074">
    <property type="term" value="P:DNA integration"/>
    <property type="evidence" value="ECO:0007669"/>
    <property type="project" value="UniProtKB-KW"/>
</dbReference>
<feature type="domain" description="Tyr recombinase" evidence="5">
    <location>
        <begin position="159"/>
        <end position="328"/>
    </location>
</feature>
<dbReference type="SUPFAM" id="SSF56349">
    <property type="entry name" value="DNA breaking-rejoining enzymes"/>
    <property type="match status" value="1"/>
</dbReference>
<dbReference type="Gene3D" id="1.10.150.130">
    <property type="match status" value="1"/>
</dbReference>
<dbReference type="InterPro" id="IPR013762">
    <property type="entry name" value="Integrase-like_cat_sf"/>
</dbReference>
<evidence type="ECO:0000259" key="5">
    <source>
        <dbReference type="PROSITE" id="PS51898"/>
    </source>
</evidence>
<dbReference type="InterPro" id="IPR011010">
    <property type="entry name" value="DNA_brk_join_enz"/>
</dbReference>
<dbReference type="GO" id="GO:0003677">
    <property type="term" value="F:DNA binding"/>
    <property type="evidence" value="ECO:0007669"/>
    <property type="project" value="UniProtKB-KW"/>
</dbReference>
<accession>A0A292GSC3</accession>
<keyword evidence="2" id="KW-0229">DNA integration</keyword>
<dbReference type="Gene3D" id="1.10.443.10">
    <property type="entry name" value="Intergrase catalytic core"/>
    <property type="match status" value="1"/>
</dbReference>
<evidence type="ECO:0000313" key="6">
    <source>
        <dbReference type="EMBL" id="BBA74376.1"/>
    </source>
</evidence>
<dbReference type="PANTHER" id="PTHR30629:SF2">
    <property type="entry name" value="PROPHAGE INTEGRASE INTS-RELATED"/>
    <property type="match status" value="1"/>
</dbReference>
<dbReference type="EMBL" id="LC171369">
    <property type="protein sequence ID" value="BBA74376.1"/>
    <property type="molecule type" value="Genomic_DNA"/>
</dbReference>
<keyword evidence="3" id="KW-0238">DNA-binding</keyword>
<organism evidence="6">
    <name type="scientific">Ochrobactrum sp. PW1</name>
    <dbReference type="NCBI Taxonomy" id="1882222"/>
    <lineage>
        <taxon>Bacteria</taxon>
        <taxon>Pseudomonadati</taxon>
        <taxon>Pseudomonadota</taxon>
        <taxon>Alphaproteobacteria</taxon>
        <taxon>Hyphomicrobiales</taxon>
        <taxon>Brucellaceae</taxon>
        <taxon>Brucella/Ochrobactrum group</taxon>
        <taxon>Ochrobactrum</taxon>
    </lineage>
</organism>
<dbReference type="InterPro" id="IPR002104">
    <property type="entry name" value="Integrase_catalytic"/>
</dbReference>
<protein>
    <recommendedName>
        <fullName evidence="5">Tyr recombinase domain-containing protein</fullName>
    </recommendedName>
</protein>
<dbReference type="PROSITE" id="PS51898">
    <property type="entry name" value="TYR_RECOMBINASE"/>
    <property type="match status" value="1"/>
</dbReference>
<dbReference type="AlphaFoldDB" id="A0A292GSC3"/>
<evidence type="ECO:0000256" key="3">
    <source>
        <dbReference type="ARBA" id="ARBA00023125"/>
    </source>
</evidence>